<evidence type="ECO:0000259" key="8">
    <source>
        <dbReference type="PROSITE" id="PS50090"/>
    </source>
</evidence>
<evidence type="ECO:0000256" key="3">
    <source>
        <dbReference type="ARBA" id="ARBA00023015"/>
    </source>
</evidence>
<keyword evidence="6" id="KW-0539">Nucleus</keyword>
<evidence type="ECO:0000256" key="2">
    <source>
        <dbReference type="ARBA" id="ARBA00022737"/>
    </source>
</evidence>
<protein>
    <submittedName>
        <fullName evidence="10">Uncharacterized protein</fullName>
    </submittedName>
</protein>
<dbReference type="GO" id="GO:0005634">
    <property type="term" value="C:nucleus"/>
    <property type="evidence" value="ECO:0007669"/>
    <property type="project" value="UniProtKB-SubCell"/>
</dbReference>
<dbReference type="InterPro" id="IPR051953">
    <property type="entry name" value="Plant_SW-associated_TFs"/>
</dbReference>
<reference evidence="10" key="1">
    <citation type="journal article" date="2023" name="Plant J.">
        <title>Genome sequences and population genomics provide insights into the demographic history, inbreeding, and mutation load of two 'living fossil' tree species of Dipteronia.</title>
        <authorList>
            <person name="Feng Y."/>
            <person name="Comes H.P."/>
            <person name="Chen J."/>
            <person name="Zhu S."/>
            <person name="Lu R."/>
            <person name="Zhang X."/>
            <person name="Li P."/>
            <person name="Qiu J."/>
            <person name="Olsen K.M."/>
            <person name="Qiu Y."/>
        </authorList>
    </citation>
    <scope>NUCLEOTIDE SEQUENCE</scope>
    <source>
        <strain evidence="10">KIB01</strain>
    </source>
</reference>
<keyword evidence="3" id="KW-0805">Transcription regulation</keyword>
<dbReference type="Gene3D" id="1.10.10.60">
    <property type="entry name" value="Homeodomain-like"/>
    <property type="match status" value="2"/>
</dbReference>
<feature type="domain" description="Myb-like" evidence="8">
    <location>
        <begin position="62"/>
        <end position="112"/>
    </location>
</feature>
<feature type="domain" description="HTH myb-type" evidence="9">
    <location>
        <begin position="66"/>
        <end position="116"/>
    </location>
</feature>
<evidence type="ECO:0000256" key="4">
    <source>
        <dbReference type="ARBA" id="ARBA00023125"/>
    </source>
</evidence>
<name>A0AAD9XPZ1_9ROSI</name>
<dbReference type="PANTHER" id="PTHR47997:SF34">
    <property type="entry name" value="TRANSCRIPTION FACTOR MYB86-LIKE"/>
    <property type="match status" value="1"/>
</dbReference>
<dbReference type="PANTHER" id="PTHR47997">
    <property type="entry name" value="MYB DOMAIN PROTEIN 55"/>
    <property type="match status" value="1"/>
</dbReference>
<feature type="domain" description="HTH myb-type" evidence="9">
    <location>
        <begin position="9"/>
        <end position="65"/>
    </location>
</feature>
<sequence>MGRHSCCVKQKLRKGLWSPEEDEKLYNHITRFGVGCWSSVPKLAGLQRCGKSCRLRWINYLRPDLKRGMFSQQEEDHILSLHEVLGNRWAQIAAQLPGRTDNEIKNFWNSCLKKKLMKQGIDPTTHKPIMIGSDHDVDDQEKKKNSTENKANNLQQSTFTAQEPTFLLNDHDNYSINGGLLADANNSKELFLNKQAVVYDPFSYFEFQASGSDQSGYNNNSNIIVSQYHHQPSLRPVDQNQFETNSNLAFSFDQGNVSGADFSDNSAASRVSNSFFFNDQASAKESSSNSTSNMSNYSSSGFNNQMNNLVVENNAANFSWDISDDYQNKLNSMFQFHHQVNGMIKSEEIMSTPISSSCWHEEGGQLLHTQNNSVDFIGSYPIPTLITSLSEVLTAPSFDHVIHHIS</sequence>
<evidence type="ECO:0000256" key="5">
    <source>
        <dbReference type="ARBA" id="ARBA00023163"/>
    </source>
</evidence>
<dbReference type="AlphaFoldDB" id="A0AAD9XPZ1"/>
<dbReference type="GO" id="GO:0003677">
    <property type="term" value="F:DNA binding"/>
    <property type="evidence" value="ECO:0007669"/>
    <property type="project" value="UniProtKB-KW"/>
</dbReference>
<keyword evidence="11" id="KW-1185">Reference proteome</keyword>
<dbReference type="PROSITE" id="PS51294">
    <property type="entry name" value="HTH_MYB"/>
    <property type="match status" value="2"/>
</dbReference>
<feature type="domain" description="Myb-like" evidence="8">
    <location>
        <begin position="9"/>
        <end position="61"/>
    </location>
</feature>
<feature type="region of interest" description="Disordered" evidence="7">
    <location>
        <begin position="123"/>
        <end position="150"/>
    </location>
</feature>
<evidence type="ECO:0000313" key="10">
    <source>
        <dbReference type="EMBL" id="KAK2663676.1"/>
    </source>
</evidence>
<dbReference type="EMBL" id="JANJYI010000001">
    <property type="protein sequence ID" value="KAK2663676.1"/>
    <property type="molecule type" value="Genomic_DNA"/>
</dbReference>
<dbReference type="FunFam" id="1.10.10.60:FF:000158">
    <property type="entry name" value="MYB transcription factor"/>
    <property type="match status" value="1"/>
</dbReference>
<keyword evidence="4" id="KW-0238">DNA-binding</keyword>
<evidence type="ECO:0000259" key="9">
    <source>
        <dbReference type="PROSITE" id="PS51294"/>
    </source>
</evidence>
<comment type="subcellular location">
    <subcellularLocation>
        <location evidence="1">Nucleus</location>
    </subcellularLocation>
</comment>
<dbReference type="SMART" id="SM00717">
    <property type="entry name" value="SANT"/>
    <property type="match status" value="2"/>
</dbReference>
<dbReference type="Pfam" id="PF00249">
    <property type="entry name" value="Myb_DNA-binding"/>
    <property type="match status" value="2"/>
</dbReference>
<comment type="caution">
    <text evidence="10">The sequence shown here is derived from an EMBL/GenBank/DDBJ whole genome shotgun (WGS) entry which is preliminary data.</text>
</comment>
<dbReference type="PROSITE" id="PS50090">
    <property type="entry name" value="MYB_LIKE"/>
    <property type="match status" value="2"/>
</dbReference>
<dbReference type="FunFam" id="1.10.10.60:FF:000268">
    <property type="entry name" value="Transcription factor MYB86"/>
    <property type="match status" value="1"/>
</dbReference>
<dbReference type="CDD" id="cd00167">
    <property type="entry name" value="SANT"/>
    <property type="match status" value="2"/>
</dbReference>
<evidence type="ECO:0000313" key="11">
    <source>
        <dbReference type="Proteomes" id="UP001280121"/>
    </source>
</evidence>
<organism evidence="10 11">
    <name type="scientific">Dipteronia dyeriana</name>
    <dbReference type="NCBI Taxonomy" id="168575"/>
    <lineage>
        <taxon>Eukaryota</taxon>
        <taxon>Viridiplantae</taxon>
        <taxon>Streptophyta</taxon>
        <taxon>Embryophyta</taxon>
        <taxon>Tracheophyta</taxon>
        <taxon>Spermatophyta</taxon>
        <taxon>Magnoliopsida</taxon>
        <taxon>eudicotyledons</taxon>
        <taxon>Gunneridae</taxon>
        <taxon>Pentapetalae</taxon>
        <taxon>rosids</taxon>
        <taxon>malvids</taxon>
        <taxon>Sapindales</taxon>
        <taxon>Sapindaceae</taxon>
        <taxon>Hippocastanoideae</taxon>
        <taxon>Acereae</taxon>
        <taxon>Dipteronia</taxon>
    </lineage>
</organism>
<dbReference type="InterPro" id="IPR001005">
    <property type="entry name" value="SANT/Myb"/>
</dbReference>
<evidence type="ECO:0000256" key="1">
    <source>
        <dbReference type="ARBA" id="ARBA00004123"/>
    </source>
</evidence>
<dbReference type="Proteomes" id="UP001280121">
    <property type="component" value="Unassembled WGS sequence"/>
</dbReference>
<dbReference type="InterPro" id="IPR017930">
    <property type="entry name" value="Myb_dom"/>
</dbReference>
<gene>
    <name evidence="10" type="ORF">Ddye_002250</name>
</gene>
<dbReference type="InterPro" id="IPR009057">
    <property type="entry name" value="Homeodomain-like_sf"/>
</dbReference>
<evidence type="ECO:0000256" key="6">
    <source>
        <dbReference type="ARBA" id="ARBA00023242"/>
    </source>
</evidence>
<proteinExistence type="predicted"/>
<keyword evidence="5" id="KW-0804">Transcription</keyword>
<keyword evidence="2" id="KW-0677">Repeat</keyword>
<accession>A0AAD9XPZ1</accession>
<evidence type="ECO:0000256" key="7">
    <source>
        <dbReference type="SAM" id="MobiDB-lite"/>
    </source>
</evidence>
<dbReference type="SUPFAM" id="SSF46689">
    <property type="entry name" value="Homeodomain-like"/>
    <property type="match status" value="1"/>
</dbReference>